<sequence>MKKILIIYPHFPPSNLAGVHRPRLFANHLKSFGWEPVILTVHEKYYEESPDWNLVKLLPKDLRIEKVNAFKITKPRLIGDIGLRAFFQLYKKAKQLVRTEHFDFIYIPIPSFYCALLGRGLHEKTGIKYGIDYIDPWVHQFPGSNKVFSRHWFSTKLAKSLEPIAVKKASLITGVAEGYYQSVLDRNPHLKKQSVYGAMPYGGEGQDHELLSNIDLKPYLFKKKPGKIQMIYAGAMLPKAYEPLEAIFKSIAGFKQMFEKFEFYFIGTGKTSDDPQGHNIKPLAEKYGLWQTNVYEYPKRISYLSVLVHLKEADGVFILGSTEPHYTPSKTYQAVLSGKPILAVLHKESTAVKVLRESGAGIVLDFDGEGDVVSIEKKFPSYLRTYTEFLSHFNPDLINKKLFDQYSASAVTKELATLLDKSIPALSPIVELS</sequence>
<dbReference type="OrthoDB" id="846071at2"/>
<proteinExistence type="predicted"/>
<name>A0A3M9N453_9BACT</name>
<reference evidence="1 2" key="1">
    <citation type="submission" date="2018-11" db="EMBL/GenBank/DDBJ databases">
        <title>Draft genome sequence of Ferruginibacter sp. BO-59.</title>
        <authorList>
            <person name="Im W.T."/>
        </authorList>
    </citation>
    <scope>NUCLEOTIDE SEQUENCE [LARGE SCALE GENOMIC DNA]</scope>
    <source>
        <strain evidence="1 2">BO-59</strain>
    </source>
</reference>
<protein>
    <recommendedName>
        <fullName evidence="3">Glycosyltransferase</fullName>
    </recommendedName>
</protein>
<organism evidence="1 2">
    <name type="scientific">Hanamia caeni</name>
    <dbReference type="NCBI Taxonomy" id="2294116"/>
    <lineage>
        <taxon>Bacteria</taxon>
        <taxon>Pseudomonadati</taxon>
        <taxon>Bacteroidota</taxon>
        <taxon>Chitinophagia</taxon>
        <taxon>Chitinophagales</taxon>
        <taxon>Chitinophagaceae</taxon>
        <taxon>Hanamia</taxon>
    </lineage>
</organism>
<dbReference type="AlphaFoldDB" id="A0A3M9N453"/>
<dbReference type="EMBL" id="RJJR01000026">
    <property type="protein sequence ID" value="RNI32175.1"/>
    <property type="molecule type" value="Genomic_DNA"/>
</dbReference>
<accession>A0A3M9N453</accession>
<evidence type="ECO:0000313" key="2">
    <source>
        <dbReference type="Proteomes" id="UP000267223"/>
    </source>
</evidence>
<dbReference type="Proteomes" id="UP000267223">
    <property type="component" value="Unassembled WGS sequence"/>
</dbReference>
<evidence type="ECO:0000313" key="1">
    <source>
        <dbReference type="EMBL" id="RNI32175.1"/>
    </source>
</evidence>
<keyword evidence="2" id="KW-1185">Reference proteome</keyword>
<dbReference type="RefSeq" id="WP_123122591.1">
    <property type="nucleotide sequence ID" value="NZ_RJJR01000026.1"/>
</dbReference>
<comment type="caution">
    <text evidence="1">The sequence shown here is derived from an EMBL/GenBank/DDBJ whole genome shotgun (WGS) entry which is preliminary data.</text>
</comment>
<evidence type="ECO:0008006" key="3">
    <source>
        <dbReference type="Google" id="ProtNLM"/>
    </source>
</evidence>
<dbReference type="Gene3D" id="3.40.50.2000">
    <property type="entry name" value="Glycogen Phosphorylase B"/>
    <property type="match status" value="1"/>
</dbReference>
<dbReference type="SUPFAM" id="SSF53756">
    <property type="entry name" value="UDP-Glycosyltransferase/glycogen phosphorylase"/>
    <property type="match status" value="1"/>
</dbReference>
<gene>
    <name evidence="1" type="ORF">EFY79_20290</name>
</gene>